<dbReference type="Proteomes" id="UP000603865">
    <property type="component" value="Unassembled WGS sequence"/>
</dbReference>
<dbReference type="EMBL" id="BMQL01000050">
    <property type="protein sequence ID" value="GGR30574.1"/>
    <property type="molecule type" value="Genomic_DNA"/>
</dbReference>
<sequence length="134" mass="12395">MDTAGALGTLDVSINGRWAVGGAAGLVGGVAAAGAGGVRRGRTMVVLAVVGTGLGVSTDALGAAGVADWLTGLGRTGAGAEGTPGASAEPMGAEATGVGAAGRATETGEASRTGAGRASRSCGLLTASLLGAWT</sequence>
<dbReference type="RefSeq" id="WP_189092921.1">
    <property type="nucleotide sequence ID" value="NZ_BMQL01000050.1"/>
</dbReference>
<reference evidence="1" key="1">
    <citation type="journal article" date="2014" name="Int. J. Syst. Evol. Microbiol.">
        <title>Complete genome sequence of Corynebacterium casei LMG S-19264T (=DSM 44701T), isolated from a smear-ripened cheese.</title>
        <authorList>
            <consortium name="US DOE Joint Genome Institute (JGI-PGF)"/>
            <person name="Walter F."/>
            <person name="Albersmeier A."/>
            <person name="Kalinowski J."/>
            <person name="Ruckert C."/>
        </authorList>
    </citation>
    <scope>NUCLEOTIDE SEQUENCE</scope>
    <source>
        <strain evidence="1">JCM 31311</strain>
    </source>
</reference>
<accession>A0A918CNH8</accession>
<name>A0A918CNH8_9DEIO</name>
<evidence type="ECO:0000313" key="1">
    <source>
        <dbReference type="EMBL" id="GGR30574.1"/>
    </source>
</evidence>
<evidence type="ECO:0000313" key="2">
    <source>
        <dbReference type="Proteomes" id="UP000603865"/>
    </source>
</evidence>
<keyword evidence="2" id="KW-1185">Reference proteome</keyword>
<protein>
    <submittedName>
        <fullName evidence="1">Uncharacterized protein</fullName>
    </submittedName>
</protein>
<dbReference type="AlphaFoldDB" id="A0A918CNH8"/>
<organism evidence="1 2">
    <name type="scientific">Deinococcus ruber</name>
    <dbReference type="NCBI Taxonomy" id="1848197"/>
    <lineage>
        <taxon>Bacteria</taxon>
        <taxon>Thermotogati</taxon>
        <taxon>Deinococcota</taxon>
        <taxon>Deinococci</taxon>
        <taxon>Deinococcales</taxon>
        <taxon>Deinococcaceae</taxon>
        <taxon>Deinococcus</taxon>
    </lineage>
</organism>
<comment type="caution">
    <text evidence="1">The sequence shown here is derived from an EMBL/GenBank/DDBJ whole genome shotgun (WGS) entry which is preliminary data.</text>
</comment>
<gene>
    <name evidence="1" type="ORF">GCM10008957_46640</name>
</gene>
<proteinExistence type="predicted"/>
<reference evidence="1" key="2">
    <citation type="submission" date="2020-09" db="EMBL/GenBank/DDBJ databases">
        <authorList>
            <person name="Sun Q."/>
            <person name="Ohkuma M."/>
        </authorList>
    </citation>
    <scope>NUCLEOTIDE SEQUENCE</scope>
    <source>
        <strain evidence="1">JCM 31311</strain>
    </source>
</reference>